<dbReference type="AlphaFoldDB" id="A0A7Y0A392"/>
<name>A0A7Y0A392_9FLAO</name>
<accession>A0A7Y0A392</accession>
<protein>
    <submittedName>
        <fullName evidence="1">Uncharacterized protein</fullName>
    </submittedName>
</protein>
<proteinExistence type="predicted"/>
<evidence type="ECO:0000313" key="2">
    <source>
        <dbReference type="Proteomes" id="UP000552615"/>
    </source>
</evidence>
<keyword evidence="2" id="KW-1185">Reference proteome</keyword>
<reference evidence="1 2" key="1">
    <citation type="submission" date="2020-04" db="EMBL/GenBank/DDBJ databases">
        <title>Chryseobacterium sp. RJ-7-14 sp. nov., isolated from Jeju soil.</title>
        <authorList>
            <person name="Dahal R.H."/>
            <person name="Chaudhary D.K."/>
        </authorList>
    </citation>
    <scope>NUCLEOTIDE SEQUENCE [LARGE SCALE GENOMIC DNA]</scope>
    <source>
        <strain evidence="1 2">RJ-7-14</strain>
    </source>
</reference>
<dbReference type="Proteomes" id="UP000552615">
    <property type="component" value="Unassembled WGS sequence"/>
</dbReference>
<comment type="caution">
    <text evidence="1">The sequence shown here is derived from an EMBL/GenBank/DDBJ whole genome shotgun (WGS) entry which is preliminary data.</text>
</comment>
<dbReference type="RefSeq" id="WP_169229280.1">
    <property type="nucleotide sequence ID" value="NZ_JABBGF010000001.1"/>
</dbReference>
<dbReference type="EMBL" id="JABBGF010000001">
    <property type="protein sequence ID" value="NML55834.1"/>
    <property type="molecule type" value="Genomic_DNA"/>
</dbReference>
<evidence type="ECO:0000313" key="1">
    <source>
        <dbReference type="EMBL" id="NML55834.1"/>
    </source>
</evidence>
<sequence length="131" mass="15610">MKTIIKTLLIELTLNGKKPFKYEILAKADEKLGINDSAALTNLLMQWHKKIKRGFPFGKYQNDYLDLSEFEVLITKYEILFENCPHLSELYELKEDRIYFNDTLTPDEKQEILDYVDENYKILRHSYGRKP</sequence>
<organism evidence="1 2">
    <name type="scientific">Chryseobacterium cheonjiense</name>
    <dbReference type="NCBI Taxonomy" id="2728845"/>
    <lineage>
        <taxon>Bacteria</taxon>
        <taxon>Pseudomonadati</taxon>
        <taxon>Bacteroidota</taxon>
        <taxon>Flavobacteriia</taxon>
        <taxon>Flavobacteriales</taxon>
        <taxon>Weeksellaceae</taxon>
        <taxon>Chryseobacterium group</taxon>
        <taxon>Chryseobacterium</taxon>
    </lineage>
</organism>
<gene>
    <name evidence="1" type="ORF">HHL20_00600</name>
</gene>